<keyword evidence="1 2" id="KW-1015">Disulfide bond</keyword>
<dbReference type="PROSITE" id="PS51864">
    <property type="entry name" value="ASTACIN"/>
    <property type="match status" value="1"/>
</dbReference>
<keyword evidence="2 3" id="KW-0862">Zinc</keyword>
<dbReference type="PANTHER" id="PTHR10127">
    <property type="entry name" value="DISCOIDIN, CUB, EGF, LAMININ , AND ZINC METALLOPROTEASE DOMAIN CONTAINING"/>
    <property type="match status" value="1"/>
</dbReference>
<keyword evidence="2 3" id="KW-0378">Hydrolase</keyword>
<dbReference type="GO" id="GO:0008270">
    <property type="term" value="F:zinc ion binding"/>
    <property type="evidence" value="ECO:0007669"/>
    <property type="project" value="UniProtKB-UniRule"/>
</dbReference>
<dbReference type="InterPro" id="IPR006026">
    <property type="entry name" value="Peptidase_Metallo"/>
</dbReference>
<proteinExistence type="predicted"/>
<dbReference type="EC" id="3.4.24.-" evidence="3"/>
<dbReference type="PRINTS" id="PR00480">
    <property type="entry name" value="ASTACIN"/>
</dbReference>
<keyword evidence="5" id="KW-1185">Reference proteome</keyword>
<dbReference type="Gene3D" id="3.40.390.10">
    <property type="entry name" value="Collagenase (Catalytic Domain)"/>
    <property type="match status" value="1"/>
</dbReference>
<feature type="binding site" evidence="2">
    <location>
        <position position="127"/>
    </location>
    <ligand>
        <name>Zn(2+)</name>
        <dbReference type="ChEBI" id="CHEBI:29105"/>
        <note>catalytic</note>
    </ligand>
</feature>
<reference evidence="6" key="1">
    <citation type="submission" date="2022-11" db="UniProtKB">
        <authorList>
            <consortium name="WormBaseParasite"/>
        </authorList>
    </citation>
    <scope>IDENTIFICATION</scope>
</reference>
<dbReference type="WBParaSite" id="PSU_v2.g14006.t1">
    <property type="protein sequence ID" value="PSU_v2.g14006.t1"/>
    <property type="gene ID" value="PSU_v2.g14006"/>
</dbReference>
<dbReference type="InterPro" id="IPR034035">
    <property type="entry name" value="Astacin-like_dom"/>
</dbReference>
<feature type="binding site" evidence="2">
    <location>
        <position position="117"/>
    </location>
    <ligand>
        <name>Zn(2+)</name>
        <dbReference type="ChEBI" id="CHEBI:29105"/>
        <note>catalytic</note>
    </ligand>
</feature>
<dbReference type="AlphaFoldDB" id="A0A914Y5F9"/>
<feature type="disulfide bond" evidence="2">
    <location>
        <begin position="69"/>
        <end position="224"/>
    </location>
</feature>
<protein>
    <recommendedName>
        <fullName evidence="3">Metalloendopeptidase</fullName>
        <ecNumber evidence="3">3.4.24.-</ecNumber>
    </recommendedName>
</protein>
<dbReference type="CDD" id="cd04280">
    <property type="entry name" value="ZnMc_astacin_like"/>
    <property type="match status" value="1"/>
</dbReference>
<evidence type="ECO:0000256" key="3">
    <source>
        <dbReference type="RuleBase" id="RU361183"/>
    </source>
</evidence>
<dbReference type="Proteomes" id="UP000887577">
    <property type="component" value="Unplaced"/>
</dbReference>
<dbReference type="GO" id="GO:0006508">
    <property type="term" value="P:proteolysis"/>
    <property type="evidence" value="ECO:0007669"/>
    <property type="project" value="UniProtKB-KW"/>
</dbReference>
<dbReference type="SMART" id="SM00235">
    <property type="entry name" value="ZnMc"/>
    <property type="match status" value="1"/>
</dbReference>
<organism evidence="5 6">
    <name type="scientific">Panagrolaimus superbus</name>
    <dbReference type="NCBI Taxonomy" id="310955"/>
    <lineage>
        <taxon>Eukaryota</taxon>
        <taxon>Metazoa</taxon>
        <taxon>Ecdysozoa</taxon>
        <taxon>Nematoda</taxon>
        <taxon>Chromadorea</taxon>
        <taxon>Rhabditida</taxon>
        <taxon>Tylenchina</taxon>
        <taxon>Panagrolaimomorpha</taxon>
        <taxon>Panagrolaimoidea</taxon>
        <taxon>Panagrolaimidae</taxon>
        <taxon>Panagrolaimus</taxon>
    </lineage>
</organism>
<keyword evidence="2 3" id="KW-0645">Protease</keyword>
<evidence type="ECO:0000256" key="1">
    <source>
        <dbReference type="ARBA" id="ARBA00023157"/>
    </source>
</evidence>
<dbReference type="SUPFAM" id="SSF55486">
    <property type="entry name" value="Metalloproteases ('zincins'), catalytic domain"/>
    <property type="match status" value="1"/>
</dbReference>
<feature type="binding site" evidence="2">
    <location>
        <position position="121"/>
    </location>
    <ligand>
        <name>Zn(2+)</name>
        <dbReference type="ChEBI" id="CHEBI:29105"/>
        <note>catalytic</note>
    </ligand>
</feature>
<feature type="domain" description="Peptidase M12A" evidence="4">
    <location>
        <begin position="26"/>
        <end position="225"/>
    </location>
</feature>
<dbReference type="Pfam" id="PF01400">
    <property type="entry name" value="Astacin"/>
    <property type="match status" value="1"/>
</dbReference>
<dbReference type="GO" id="GO:0004222">
    <property type="term" value="F:metalloendopeptidase activity"/>
    <property type="evidence" value="ECO:0007669"/>
    <property type="project" value="UniProtKB-UniRule"/>
</dbReference>
<dbReference type="InterPro" id="IPR024079">
    <property type="entry name" value="MetalloPept_cat_dom_sf"/>
</dbReference>
<keyword evidence="2 3" id="KW-0482">Metalloprotease</keyword>
<evidence type="ECO:0000313" key="5">
    <source>
        <dbReference type="Proteomes" id="UP000887577"/>
    </source>
</evidence>
<feature type="active site" evidence="2">
    <location>
        <position position="118"/>
    </location>
</feature>
<name>A0A914Y5F9_9BILA</name>
<comment type="caution">
    <text evidence="2">Lacks conserved residue(s) required for the propagation of feature annotation.</text>
</comment>
<evidence type="ECO:0000313" key="6">
    <source>
        <dbReference type="WBParaSite" id="PSU_v2.g14006.t1"/>
    </source>
</evidence>
<sequence>MSILHDDIILSPKQIQMRKFNGAKNVAIKEKRNNRWENNIVPYKLSNRYTTSEKLIIENSLKAIEKVSCFRFPKYTYQKNFLDIDKQDGCYSYVGKIGGRQLLSLSEGCVYDFIIIHEVMHVLGLEHEHQRPDRDKYIKIQYQNVESDKMANFGLISPNEVDYKDHPYDYQSIMHYDGTAFGKRDPQTGKKLVTMMPLKTGIELLDNFKLTTLDIEKLNSLGKCSNFAGLVSNFLNYTFFQLMGLFRS</sequence>
<accession>A0A914Y5F9</accession>
<evidence type="ECO:0000256" key="2">
    <source>
        <dbReference type="PROSITE-ProRule" id="PRU01211"/>
    </source>
</evidence>
<dbReference type="InterPro" id="IPR001506">
    <property type="entry name" value="Peptidase_M12A"/>
</dbReference>
<evidence type="ECO:0000259" key="4">
    <source>
        <dbReference type="PROSITE" id="PS51864"/>
    </source>
</evidence>
<keyword evidence="2 3" id="KW-0479">Metal-binding</keyword>
<comment type="cofactor">
    <cofactor evidence="2 3">
        <name>Zn(2+)</name>
        <dbReference type="ChEBI" id="CHEBI:29105"/>
    </cofactor>
    <text evidence="2 3">Binds 1 zinc ion per subunit.</text>
</comment>
<dbReference type="PANTHER" id="PTHR10127:SF852">
    <property type="entry name" value="ZINC METALLOPROTEINASE NAS-12"/>
    <property type="match status" value="1"/>
</dbReference>